<dbReference type="GO" id="GO:0003677">
    <property type="term" value="F:DNA binding"/>
    <property type="evidence" value="ECO:0007669"/>
    <property type="project" value="UniProtKB-KW"/>
</dbReference>
<dbReference type="GO" id="GO:0003700">
    <property type="term" value="F:DNA-binding transcription factor activity"/>
    <property type="evidence" value="ECO:0007669"/>
    <property type="project" value="InterPro"/>
</dbReference>
<dbReference type="AlphaFoldDB" id="A0A0X8X5Y2"/>
<dbReference type="InterPro" id="IPR047057">
    <property type="entry name" value="MerR_fam"/>
</dbReference>
<proteinExistence type="predicted"/>
<accession>A0A0X8X5Y2</accession>
<dbReference type="Gene3D" id="1.10.490.50">
    <property type="entry name" value="Antibiotic binding domain of TipA-like multidrug resistance regulators"/>
    <property type="match status" value="1"/>
</dbReference>
<gene>
    <name evidence="1" type="primary">mta</name>
    <name evidence="1" type="ORF">MgSA37_04392</name>
</gene>
<keyword evidence="2" id="KW-1185">Reference proteome</keyword>
<sequence>MKVNYAVKQLAKLAGVSVRTLHLYDQIGLLKPSVRTASRYRQYGETELLRLQQILFYKELDFPLKEIIRILDDPDFDLVRALEGHKAALQARRKRLDTLLETVNKTVNHLKNKTMSNYEELYEGMPHEQAAAWRKEAIEKWGEDTVIRSEKALLEIPKLDIERLKADQKAIKTALKGLAGENPESDAVQEQIARHYANIRSFWGVSDPTDLKIATYKGLAELYVSDERYTAEDGKPDPAFATFMRNAMIYFADNTLM</sequence>
<dbReference type="OrthoDB" id="1894615at2"/>
<dbReference type="Pfam" id="PF07739">
    <property type="entry name" value="TipAS"/>
    <property type="match status" value="1"/>
</dbReference>
<dbReference type="PRINTS" id="PR00040">
    <property type="entry name" value="HTHMERR"/>
</dbReference>
<dbReference type="InterPro" id="IPR000551">
    <property type="entry name" value="MerR-type_HTH_dom"/>
</dbReference>
<reference evidence="1 2" key="1">
    <citation type="submission" date="2015-12" db="EMBL/GenBank/DDBJ databases">
        <title>Genome sequence of Mucilaginibacter gotjawali.</title>
        <authorList>
            <person name="Lee J.S."/>
            <person name="Lee K.C."/>
            <person name="Kim K.K."/>
            <person name="Lee B.W."/>
        </authorList>
    </citation>
    <scope>NUCLEOTIDE SEQUENCE [LARGE SCALE GENOMIC DNA]</scope>
    <source>
        <strain evidence="1 2">SA3-7</strain>
    </source>
</reference>
<dbReference type="PANTHER" id="PTHR30204:SF90">
    <property type="entry name" value="HTH-TYPE TRANSCRIPTIONAL ACTIVATOR MTA"/>
    <property type="match status" value="1"/>
</dbReference>
<evidence type="ECO:0000313" key="2">
    <source>
        <dbReference type="Proteomes" id="UP000218263"/>
    </source>
</evidence>
<dbReference type="PROSITE" id="PS50937">
    <property type="entry name" value="HTH_MERR_2"/>
    <property type="match status" value="1"/>
</dbReference>
<dbReference type="Pfam" id="PF13411">
    <property type="entry name" value="MerR_1"/>
    <property type="match status" value="1"/>
</dbReference>
<dbReference type="Gene3D" id="1.10.1660.10">
    <property type="match status" value="1"/>
</dbReference>
<dbReference type="SUPFAM" id="SSF46955">
    <property type="entry name" value="Putative DNA-binding domain"/>
    <property type="match status" value="1"/>
</dbReference>
<dbReference type="KEGG" id="mgot:MgSA37_04392"/>
<dbReference type="SUPFAM" id="SSF89082">
    <property type="entry name" value="Antibiotic binding domain of TipA-like multidrug resistance regulators"/>
    <property type="match status" value="1"/>
</dbReference>
<dbReference type="EMBL" id="AP017313">
    <property type="protein sequence ID" value="BAU56195.1"/>
    <property type="molecule type" value="Genomic_DNA"/>
</dbReference>
<dbReference type="CDD" id="cd01106">
    <property type="entry name" value="HTH_TipAL-Mta"/>
    <property type="match status" value="1"/>
</dbReference>
<dbReference type="SMART" id="SM00422">
    <property type="entry name" value="HTH_MERR"/>
    <property type="match status" value="1"/>
</dbReference>
<protein>
    <submittedName>
        <fullName evidence="1">HTH-type transcriptional activator mta</fullName>
    </submittedName>
</protein>
<dbReference type="PANTHER" id="PTHR30204">
    <property type="entry name" value="REDOX-CYCLING DRUG-SENSING TRANSCRIPTIONAL ACTIVATOR SOXR"/>
    <property type="match status" value="1"/>
</dbReference>
<organism evidence="1 2">
    <name type="scientific">Mucilaginibacter gotjawali</name>
    <dbReference type="NCBI Taxonomy" id="1550579"/>
    <lineage>
        <taxon>Bacteria</taxon>
        <taxon>Pseudomonadati</taxon>
        <taxon>Bacteroidota</taxon>
        <taxon>Sphingobacteriia</taxon>
        <taxon>Sphingobacteriales</taxon>
        <taxon>Sphingobacteriaceae</taxon>
        <taxon>Mucilaginibacter</taxon>
    </lineage>
</organism>
<evidence type="ECO:0000313" key="1">
    <source>
        <dbReference type="EMBL" id="BAU56195.1"/>
    </source>
</evidence>
<dbReference type="InterPro" id="IPR009061">
    <property type="entry name" value="DNA-bd_dom_put_sf"/>
</dbReference>
<dbReference type="InterPro" id="IPR012925">
    <property type="entry name" value="TipAS_dom"/>
</dbReference>
<dbReference type="Proteomes" id="UP000218263">
    <property type="component" value="Chromosome"/>
</dbReference>
<name>A0A0X8X5Y2_9SPHI</name>
<dbReference type="InterPro" id="IPR036244">
    <property type="entry name" value="TipA-like_antibiotic-bd"/>
</dbReference>
<dbReference type="RefSeq" id="WP_096354844.1">
    <property type="nucleotide sequence ID" value="NZ_AP017313.1"/>
</dbReference>